<dbReference type="EMBL" id="JASWJB010000074">
    <property type="protein sequence ID" value="KAK2601615.1"/>
    <property type="molecule type" value="Genomic_DNA"/>
</dbReference>
<reference evidence="2" key="1">
    <citation type="submission" date="2023-06" db="EMBL/GenBank/DDBJ databases">
        <title>Conoideocrella luteorostrata (Hypocreales: Clavicipitaceae), a potential biocontrol fungus for elongate hemlock scale in United States Christmas tree production areas.</title>
        <authorList>
            <person name="Barrett H."/>
            <person name="Lovett B."/>
            <person name="Macias A.M."/>
            <person name="Stajich J.E."/>
            <person name="Kasson M.T."/>
        </authorList>
    </citation>
    <scope>NUCLEOTIDE SEQUENCE</scope>
    <source>
        <strain evidence="2">ARSEF 14590</strain>
    </source>
</reference>
<accession>A0AAJ0CQK8</accession>
<organism evidence="2 3">
    <name type="scientific">Conoideocrella luteorostrata</name>
    <dbReference type="NCBI Taxonomy" id="1105319"/>
    <lineage>
        <taxon>Eukaryota</taxon>
        <taxon>Fungi</taxon>
        <taxon>Dikarya</taxon>
        <taxon>Ascomycota</taxon>
        <taxon>Pezizomycotina</taxon>
        <taxon>Sordariomycetes</taxon>
        <taxon>Hypocreomycetidae</taxon>
        <taxon>Hypocreales</taxon>
        <taxon>Clavicipitaceae</taxon>
        <taxon>Conoideocrella</taxon>
    </lineage>
</organism>
<dbReference type="Pfam" id="PF24476">
    <property type="entry name" value="DUF7580"/>
    <property type="match status" value="1"/>
</dbReference>
<gene>
    <name evidence="2" type="ORF">QQS21_004850</name>
</gene>
<dbReference type="Proteomes" id="UP001251528">
    <property type="component" value="Unassembled WGS sequence"/>
</dbReference>
<evidence type="ECO:0000313" key="2">
    <source>
        <dbReference type="EMBL" id="KAK2601615.1"/>
    </source>
</evidence>
<dbReference type="InterPro" id="IPR056002">
    <property type="entry name" value="DUF7580"/>
</dbReference>
<sequence>MGFRSQTKFELAQESLSPLTRTRIVVVSSFCEILREENHARILPEVGNHGLLKHDNVYEMHHEAIHGQGISLQRVLHEYELKVPGKVALSHAIAQAFCEFYDIRMMLAKWSSHNIWFMSNIHSLTAELPCRAYIYYPFDLAEFELEEYSTSSLIHKCPRIFALAILLLEISFGRPMHTSQVTSQEWGFVYLMNKDYSTASTMFHELKEQSWEYYKGKHMLDLAIGECLNSRNLSSSS</sequence>
<evidence type="ECO:0000313" key="3">
    <source>
        <dbReference type="Proteomes" id="UP001251528"/>
    </source>
</evidence>
<protein>
    <recommendedName>
        <fullName evidence="1">DUF7580 domain-containing protein</fullName>
    </recommendedName>
</protein>
<dbReference type="AlphaFoldDB" id="A0AAJ0CQK8"/>
<name>A0AAJ0CQK8_9HYPO</name>
<evidence type="ECO:0000259" key="1">
    <source>
        <dbReference type="Pfam" id="PF24476"/>
    </source>
</evidence>
<keyword evidence="3" id="KW-1185">Reference proteome</keyword>
<proteinExistence type="predicted"/>
<comment type="caution">
    <text evidence="2">The sequence shown here is derived from an EMBL/GenBank/DDBJ whole genome shotgun (WGS) entry which is preliminary data.</text>
</comment>
<feature type="domain" description="DUF7580" evidence="1">
    <location>
        <begin position="73"/>
        <end position="229"/>
    </location>
</feature>